<evidence type="ECO:0000256" key="1">
    <source>
        <dbReference type="ARBA" id="ARBA00023125"/>
    </source>
</evidence>
<dbReference type="CDD" id="cd01282">
    <property type="entry name" value="HTH_MerR-like_sg3"/>
    <property type="match status" value="1"/>
</dbReference>
<evidence type="ECO:0000313" key="3">
    <source>
        <dbReference type="EMBL" id="MBE1531065.1"/>
    </source>
</evidence>
<gene>
    <name evidence="3" type="ORF">H4W34_000898</name>
</gene>
<evidence type="ECO:0000259" key="2">
    <source>
        <dbReference type="PROSITE" id="PS50937"/>
    </source>
</evidence>
<dbReference type="GO" id="GO:0003677">
    <property type="term" value="F:DNA binding"/>
    <property type="evidence" value="ECO:0007669"/>
    <property type="project" value="UniProtKB-KW"/>
</dbReference>
<sequence>MSGMLIGELSRRTGVNAHQLRYYEAQGLLQADRGVNGYREYADDAVLAVTQIRRLLEAGLSTQEIAYLLPCATGPSPELEPCPELLDALRARLHKLDACIESVVQSRQVLSDFIDATERRMPEVYPECDGSAAEPATV</sequence>
<dbReference type="InterPro" id="IPR009061">
    <property type="entry name" value="DNA-bd_dom_put_sf"/>
</dbReference>
<keyword evidence="1 3" id="KW-0238">DNA-binding</keyword>
<name>A0ABR9JKJ1_9ACTN</name>
<dbReference type="SUPFAM" id="SSF46955">
    <property type="entry name" value="Putative DNA-binding domain"/>
    <property type="match status" value="1"/>
</dbReference>
<dbReference type="SMART" id="SM00422">
    <property type="entry name" value="HTH_MERR"/>
    <property type="match status" value="1"/>
</dbReference>
<dbReference type="PROSITE" id="PS00552">
    <property type="entry name" value="HTH_MERR_1"/>
    <property type="match status" value="1"/>
</dbReference>
<dbReference type="Gene3D" id="1.10.1660.10">
    <property type="match status" value="1"/>
</dbReference>
<protein>
    <submittedName>
        <fullName evidence="3">DNA-binding transcriptional MerR regulator</fullName>
    </submittedName>
</protein>
<dbReference type="EMBL" id="JADBDZ010000001">
    <property type="protein sequence ID" value="MBE1531065.1"/>
    <property type="molecule type" value="Genomic_DNA"/>
</dbReference>
<proteinExistence type="predicted"/>
<accession>A0ABR9JKJ1</accession>
<dbReference type="InterPro" id="IPR000551">
    <property type="entry name" value="MerR-type_HTH_dom"/>
</dbReference>
<dbReference type="PANTHER" id="PTHR30204:SF93">
    <property type="entry name" value="HTH MERR-TYPE DOMAIN-CONTAINING PROTEIN"/>
    <property type="match status" value="1"/>
</dbReference>
<reference evidence="3 4" key="1">
    <citation type="submission" date="2020-10" db="EMBL/GenBank/DDBJ databases">
        <title>Sequencing the genomes of 1000 actinobacteria strains.</title>
        <authorList>
            <person name="Klenk H.-P."/>
        </authorList>
    </citation>
    <scope>NUCLEOTIDE SEQUENCE [LARGE SCALE GENOMIC DNA]</scope>
    <source>
        <strain evidence="3 4">DSM 46744</strain>
    </source>
</reference>
<organism evidence="3 4">
    <name type="scientific">Actinomadura algeriensis</name>
    <dbReference type="NCBI Taxonomy" id="1679523"/>
    <lineage>
        <taxon>Bacteria</taxon>
        <taxon>Bacillati</taxon>
        <taxon>Actinomycetota</taxon>
        <taxon>Actinomycetes</taxon>
        <taxon>Streptosporangiales</taxon>
        <taxon>Thermomonosporaceae</taxon>
        <taxon>Actinomadura</taxon>
    </lineage>
</organism>
<dbReference type="PANTHER" id="PTHR30204">
    <property type="entry name" value="REDOX-CYCLING DRUG-SENSING TRANSCRIPTIONAL ACTIVATOR SOXR"/>
    <property type="match status" value="1"/>
</dbReference>
<keyword evidence="4" id="KW-1185">Reference proteome</keyword>
<dbReference type="InterPro" id="IPR047057">
    <property type="entry name" value="MerR_fam"/>
</dbReference>
<dbReference type="Pfam" id="PF13411">
    <property type="entry name" value="MerR_1"/>
    <property type="match status" value="1"/>
</dbReference>
<evidence type="ECO:0000313" key="4">
    <source>
        <dbReference type="Proteomes" id="UP000627838"/>
    </source>
</evidence>
<dbReference type="PRINTS" id="PR00040">
    <property type="entry name" value="HTHMERR"/>
</dbReference>
<comment type="caution">
    <text evidence="3">The sequence shown here is derived from an EMBL/GenBank/DDBJ whole genome shotgun (WGS) entry which is preliminary data.</text>
</comment>
<dbReference type="PROSITE" id="PS50937">
    <property type="entry name" value="HTH_MERR_2"/>
    <property type="match status" value="1"/>
</dbReference>
<dbReference type="Proteomes" id="UP000627838">
    <property type="component" value="Unassembled WGS sequence"/>
</dbReference>
<feature type="domain" description="HTH merR-type" evidence="2">
    <location>
        <begin position="1"/>
        <end position="71"/>
    </location>
</feature>